<organism evidence="3 4">
    <name type="scientific">Roseateles agri</name>
    <dbReference type="NCBI Taxonomy" id="3098619"/>
    <lineage>
        <taxon>Bacteria</taxon>
        <taxon>Pseudomonadati</taxon>
        <taxon>Pseudomonadota</taxon>
        <taxon>Betaproteobacteria</taxon>
        <taxon>Burkholderiales</taxon>
        <taxon>Sphaerotilaceae</taxon>
        <taxon>Roseateles</taxon>
    </lineage>
</organism>
<protein>
    <recommendedName>
        <fullName evidence="5">DUF4124 domain-containing protein</fullName>
    </recommendedName>
</protein>
<gene>
    <name evidence="3" type="ORF">SNE35_25630</name>
</gene>
<evidence type="ECO:0000313" key="3">
    <source>
        <dbReference type="EMBL" id="MDY0747910.1"/>
    </source>
</evidence>
<evidence type="ECO:0000313" key="4">
    <source>
        <dbReference type="Proteomes" id="UP001285263"/>
    </source>
</evidence>
<evidence type="ECO:0000256" key="2">
    <source>
        <dbReference type="SAM" id="SignalP"/>
    </source>
</evidence>
<keyword evidence="2" id="KW-0732">Signal</keyword>
<dbReference type="EMBL" id="JAXCLA010000009">
    <property type="protein sequence ID" value="MDY0747910.1"/>
    <property type="molecule type" value="Genomic_DNA"/>
</dbReference>
<proteinExistence type="predicted"/>
<evidence type="ECO:0008006" key="5">
    <source>
        <dbReference type="Google" id="ProtNLM"/>
    </source>
</evidence>
<sequence>MKYRSAPSFVLMTLALAALTLSLDAAAQTESRSATVYRCGKDGRELRDAPCPANPKATAEQVAYDQPSAADEQAARQLAARDAKQADALQKDRLKQEAEQRRRTAAAGRMSPAAAPVQPASAPQPLVTKRPKLKRPHKPKVTAG</sequence>
<feature type="compositionally biased region" description="Basic and acidic residues" evidence="1">
    <location>
        <begin position="79"/>
        <end position="102"/>
    </location>
</feature>
<keyword evidence="4" id="KW-1185">Reference proteome</keyword>
<feature type="chain" id="PRO_5046708319" description="DUF4124 domain-containing protein" evidence="2">
    <location>
        <begin position="28"/>
        <end position="144"/>
    </location>
</feature>
<dbReference type="Proteomes" id="UP001285263">
    <property type="component" value="Unassembled WGS sequence"/>
</dbReference>
<feature type="compositionally biased region" description="Basic residues" evidence="1">
    <location>
        <begin position="129"/>
        <end position="144"/>
    </location>
</feature>
<name>A0ABU5DNL6_9BURK</name>
<comment type="caution">
    <text evidence="3">The sequence shown here is derived from an EMBL/GenBank/DDBJ whole genome shotgun (WGS) entry which is preliminary data.</text>
</comment>
<accession>A0ABU5DNL6</accession>
<reference evidence="3 4" key="1">
    <citation type="submission" date="2023-11" db="EMBL/GenBank/DDBJ databases">
        <title>Paucibacter sp. nov., isolated from fresh soil in Korea.</title>
        <authorList>
            <person name="Le N.T.T."/>
        </authorList>
    </citation>
    <scope>NUCLEOTIDE SEQUENCE [LARGE SCALE GENOMIC DNA]</scope>
    <source>
        <strain evidence="3 4">R3-3</strain>
    </source>
</reference>
<feature type="signal peptide" evidence="2">
    <location>
        <begin position="1"/>
        <end position="27"/>
    </location>
</feature>
<feature type="compositionally biased region" description="Low complexity" evidence="1">
    <location>
        <begin position="105"/>
        <end position="125"/>
    </location>
</feature>
<feature type="compositionally biased region" description="Low complexity" evidence="1">
    <location>
        <begin position="69"/>
        <end position="78"/>
    </location>
</feature>
<evidence type="ECO:0000256" key="1">
    <source>
        <dbReference type="SAM" id="MobiDB-lite"/>
    </source>
</evidence>
<dbReference type="RefSeq" id="WP_320425878.1">
    <property type="nucleotide sequence ID" value="NZ_JAXCLA010000009.1"/>
</dbReference>
<feature type="region of interest" description="Disordered" evidence="1">
    <location>
        <begin position="43"/>
        <end position="144"/>
    </location>
</feature>